<organism evidence="3 4">
    <name type="scientific">Venturia inaequalis</name>
    <name type="common">Apple scab fungus</name>
    <dbReference type="NCBI Taxonomy" id="5025"/>
    <lineage>
        <taxon>Eukaryota</taxon>
        <taxon>Fungi</taxon>
        <taxon>Dikarya</taxon>
        <taxon>Ascomycota</taxon>
        <taxon>Pezizomycotina</taxon>
        <taxon>Dothideomycetes</taxon>
        <taxon>Pleosporomycetidae</taxon>
        <taxon>Venturiales</taxon>
        <taxon>Venturiaceae</taxon>
        <taxon>Venturia</taxon>
    </lineage>
</organism>
<dbReference type="InterPro" id="IPR029058">
    <property type="entry name" value="AB_hydrolase_fold"/>
</dbReference>
<keyword evidence="1" id="KW-0472">Membrane</keyword>
<sequence length="665" mass="73366">MAITFYPSQAGGSTAKLPIAYTGHPMHLLWSDLCLIWRHKGRVGGILLPIRPFKLDEFDELYLSPKNILAITVHAFLVLAQLSFLLSLFTALWVPVWAFAVYVTGFLTFNWAVCRVFLNGGQSSLESTVGMKEGIESKDYWIYLNGVSVGCSWLQANIDRLSHTFGRRIVGVLNPTDGIIFDLIQCMVQRNLCYSTQDIRDAYQLIKEELLNEKHQKVVFILHSQGGIEGGLVIDWLLDEIPQDRMQRLEVYTFGNAANHFNNPHRLLASTNKVMQLDVRAAKQSKAIRYVEHYANSGDFVAQFGVLNFHSVSNRFMGRVFQSPKSGHLLNMHYLHEMFPLETINGNLRCKDVSEFMEMELIGDPEELDEREDLLTSILTSDTQSEIPTKAIMRFSFLLPGLALLPGCIAAALEKRATKPTFLIVPGAWHQPLHYTTLIATLIGNGYETTIVDLPTSTKGPPFLSYQADVDVVTKSLNSQVSAGKDVIMVMHSYGGVCGSAAVQGLTKTARKAAGKKGGVIGLVYMAAFAFDTGVGFKDFDLSGLTWMNIHGTEGYASVTNPGNVFYQDVAQPLKSVSEALVRNESLAIFGAVQSYAGFHDVKSTYILTTLDNAIPPALQGFFSSQTGAFGGWDVVKVASGHAPWLTHLDDVKNTLIKFAISLAS</sequence>
<gene>
    <name evidence="3" type="ORF">EG328_009429</name>
</gene>
<accession>A0A8H3U935</accession>
<evidence type="ECO:0000313" key="4">
    <source>
        <dbReference type="Proteomes" id="UP000447873"/>
    </source>
</evidence>
<evidence type="ECO:0000256" key="1">
    <source>
        <dbReference type="SAM" id="Phobius"/>
    </source>
</evidence>
<name>A0A8H3U935_VENIN</name>
<dbReference type="SUPFAM" id="SSF53474">
    <property type="entry name" value="alpha/beta-Hydrolases"/>
    <property type="match status" value="2"/>
</dbReference>
<dbReference type="AlphaFoldDB" id="A0A8H3U935"/>
<feature type="domain" description="AB hydrolase-1" evidence="2">
    <location>
        <begin position="423"/>
        <end position="651"/>
    </location>
</feature>
<keyword evidence="1" id="KW-1133">Transmembrane helix</keyword>
<evidence type="ECO:0000259" key="2">
    <source>
        <dbReference type="Pfam" id="PF12697"/>
    </source>
</evidence>
<dbReference type="InterPro" id="IPR000073">
    <property type="entry name" value="AB_hydrolase_1"/>
</dbReference>
<dbReference type="PANTHER" id="PTHR42044:SF2">
    <property type="entry name" value="DUF676 DOMAIN-CONTAINING PROTEIN"/>
    <property type="match status" value="1"/>
</dbReference>
<reference evidence="3 4" key="1">
    <citation type="submission" date="2018-12" db="EMBL/GenBank/DDBJ databases">
        <title>Venturia inaequalis Genome Resource.</title>
        <authorList>
            <person name="Lichtner F.J."/>
        </authorList>
    </citation>
    <scope>NUCLEOTIDE SEQUENCE [LARGE SCALE GENOMIC DNA]</scope>
    <source>
        <strain evidence="3 4">120213</strain>
    </source>
</reference>
<dbReference type="EMBL" id="WNWS01000568">
    <property type="protein sequence ID" value="KAE9965729.1"/>
    <property type="molecule type" value="Genomic_DNA"/>
</dbReference>
<proteinExistence type="predicted"/>
<comment type="caution">
    <text evidence="3">The sequence shown here is derived from an EMBL/GenBank/DDBJ whole genome shotgun (WGS) entry which is preliminary data.</text>
</comment>
<dbReference type="PANTHER" id="PTHR42044">
    <property type="entry name" value="DUF676 DOMAIN-CONTAINING PROTEIN-RELATED"/>
    <property type="match status" value="1"/>
</dbReference>
<dbReference type="Proteomes" id="UP000447873">
    <property type="component" value="Unassembled WGS sequence"/>
</dbReference>
<evidence type="ECO:0000313" key="3">
    <source>
        <dbReference type="EMBL" id="KAE9965729.1"/>
    </source>
</evidence>
<dbReference type="Pfam" id="PF12697">
    <property type="entry name" value="Abhydrolase_6"/>
    <property type="match status" value="1"/>
</dbReference>
<feature type="transmembrane region" description="Helical" evidence="1">
    <location>
        <begin position="99"/>
        <end position="118"/>
    </location>
</feature>
<protein>
    <recommendedName>
        <fullName evidence="2">AB hydrolase-1 domain-containing protein</fullName>
    </recommendedName>
</protein>
<keyword evidence="1" id="KW-0812">Transmembrane</keyword>
<dbReference type="Gene3D" id="3.40.50.1820">
    <property type="entry name" value="alpha/beta hydrolase"/>
    <property type="match status" value="1"/>
</dbReference>
<feature type="transmembrane region" description="Helical" evidence="1">
    <location>
        <begin position="68"/>
        <end position="93"/>
    </location>
</feature>